<reference evidence="3 4" key="1">
    <citation type="journal article" date="2018" name="Cell">
        <title>The Chara Genome: Secondary Complexity and Implications for Plant Terrestrialization.</title>
        <authorList>
            <person name="Nishiyama T."/>
            <person name="Sakayama H."/>
            <person name="Vries J.D."/>
            <person name="Buschmann H."/>
            <person name="Saint-Marcoux D."/>
            <person name="Ullrich K.K."/>
            <person name="Haas F.B."/>
            <person name="Vanderstraeten L."/>
            <person name="Becker D."/>
            <person name="Lang D."/>
            <person name="Vosolsobe S."/>
            <person name="Rombauts S."/>
            <person name="Wilhelmsson P.K.I."/>
            <person name="Janitza P."/>
            <person name="Kern R."/>
            <person name="Heyl A."/>
            <person name="Rumpler F."/>
            <person name="Villalobos L.I.A.C."/>
            <person name="Clay J.M."/>
            <person name="Skokan R."/>
            <person name="Toyoda A."/>
            <person name="Suzuki Y."/>
            <person name="Kagoshima H."/>
            <person name="Schijlen E."/>
            <person name="Tajeshwar N."/>
            <person name="Catarino B."/>
            <person name="Hetherington A.J."/>
            <person name="Saltykova A."/>
            <person name="Bonnot C."/>
            <person name="Breuninger H."/>
            <person name="Symeonidi A."/>
            <person name="Radhakrishnan G.V."/>
            <person name="Van Nieuwerburgh F."/>
            <person name="Deforce D."/>
            <person name="Chang C."/>
            <person name="Karol K.G."/>
            <person name="Hedrich R."/>
            <person name="Ulvskov P."/>
            <person name="Glockner G."/>
            <person name="Delwiche C.F."/>
            <person name="Petrasek J."/>
            <person name="Van de Peer Y."/>
            <person name="Friml J."/>
            <person name="Beilby M."/>
            <person name="Dolan L."/>
            <person name="Kohara Y."/>
            <person name="Sugano S."/>
            <person name="Fujiyama A."/>
            <person name="Delaux P.-M."/>
            <person name="Quint M."/>
            <person name="TheiBen G."/>
            <person name="Hagemann M."/>
            <person name="Harholt J."/>
            <person name="Dunand C."/>
            <person name="Zachgo S."/>
            <person name="Langdale J."/>
            <person name="Maumus F."/>
            <person name="Straeten D.V.D."/>
            <person name="Gould S.B."/>
            <person name="Rensing S.A."/>
        </authorList>
    </citation>
    <scope>NUCLEOTIDE SEQUENCE [LARGE SCALE GENOMIC DNA]</scope>
    <source>
        <strain evidence="3 4">S276</strain>
    </source>
</reference>
<evidence type="ECO:0000313" key="3">
    <source>
        <dbReference type="EMBL" id="GBG80605.1"/>
    </source>
</evidence>
<dbReference type="AlphaFoldDB" id="A0A388LE74"/>
<organism evidence="3 4">
    <name type="scientific">Chara braunii</name>
    <name type="common">Braun's stonewort</name>
    <dbReference type="NCBI Taxonomy" id="69332"/>
    <lineage>
        <taxon>Eukaryota</taxon>
        <taxon>Viridiplantae</taxon>
        <taxon>Streptophyta</taxon>
        <taxon>Charophyceae</taxon>
        <taxon>Charales</taxon>
        <taxon>Characeae</taxon>
        <taxon>Chara</taxon>
    </lineage>
</organism>
<evidence type="ECO:0000259" key="2">
    <source>
        <dbReference type="Pfam" id="PF24626"/>
    </source>
</evidence>
<feature type="domain" description="Tf2-1-like SH3-like" evidence="2">
    <location>
        <begin position="516"/>
        <end position="581"/>
    </location>
</feature>
<dbReference type="InterPro" id="IPR056924">
    <property type="entry name" value="SH3_Tf2-1"/>
</dbReference>
<keyword evidence="1" id="KW-0175">Coiled coil</keyword>
<gene>
    <name evidence="3" type="ORF">CBR_g31065</name>
</gene>
<dbReference type="Gramene" id="GBG80605">
    <property type="protein sequence ID" value="GBG80605"/>
    <property type="gene ID" value="CBR_g31065"/>
</dbReference>
<comment type="caution">
    <text evidence="3">The sequence shown here is derived from an EMBL/GenBank/DDBJ whole genome shotgun (WGS) entry which is preliminary data.</text>
</comment>
<sequence>MTVSGLGMLGQLANESIAEYRQRFQAQLALIEAHEQRQAAAEAARLQAEAGAAAEKQRLQAAADADTQARRKEAQDLLQRHEATNFDRLKFWHFEPSEGHDDATPDEQHKEFLSELVTRLVYTCNHLQSELEKQHWEHEDATRALHTRVQDLEQAAPRPDAGEPNNAASTRQLEQQVDHILTMLGDISTFAALTSISEQLDTLKNEIQQLHQPPDNDGSTNASRQYKMSTFRIEKFDDYTHQDPVPWWQGFTTKLRIHEVPEYLFILTLVLNAKGGCQIWLSKISWEDLTREWKKRFIVYDASTLAINRLFTMTQGNTPTRDWLTEWQKIVATPDLELPFSHVRREFYNRSCAALSLALGDREQYTTFAEIIDKAREIIKTNRAAAHEKSLWQPAYVEKGKFGPCLQHVVAVQPDNIADQMDWVDRLPDIEFAYNTLLHLAIGVTPFELHHGGRKGHIFADLLLPRTADIDSACSPASISKYRELLAQARANMQKTRVRIHQQANRRRVPCPICTGDLVWVSAEEFALEQDVSRKLLPKWFGPWPVTSAAGDEPDGPSFVINIPPHLTVHPVFHASKLATYTPAKSDDFSG</sequence>
<dbReference type="OrthoDB" id="775972at2759"/>
<protein>
    <recommendedName>
        <fullName evidence="2">Tf2-1-like SH3-like domain-containing protein</fullName>
    </recommendedName>
</protein>
<dbReference type="Pfam" id="PF24626">
    <property type="entry name" value="SH3_Tf2-1"/>
    <property type="match status" value="1"/>
</dbReference>
<dbReference type="Proteomes" id="UP000265515">
    <property type="component" value="Unassembled WGS sequence"/>
</dbReference>
<dbReference type="EMBL" id="BFEA01000351">
    <property type="protein sequence ID" value="GBG80605.1"/>
    <property type="molecule type" value="Genomic_DNA"/>
</dbReference>
<evidence type="ECO:0000256" key="1">
    <source>
        <dbReference type="SAM" id="Coils"/>
    </source>
</evidence>
<proteinExistence type="predicted"/>
<keyword evidence="4" id="KW-1185">Reference proteome</keyword>
<feature type="coiled-coil region" evidence="1">
    <location>
        <begin position="479"/>
        <end position="506"/>
    </location>
</feature>
<name>A0A388LE74_CHABU</name>
<evidence type="ECO:0000313" key="4">
    <source>
        <dbReference type="Proteomes" id="UP000265515"/>
    </source>
</evidence>
<accession>A0A388LE74</accession>